<name>A0A2U9ISF9_9CREN</name>
<keyword evidence="1" id="KW-0472">Membrane</keyword>
<dbReference type="SUPFAM" id="SSF103473">
    <property type="entry name" value="MFS general substrate transporter"/>
    <property type="match status" value="1"/>
</dbReference>
<dbReference type="Proteomes" id="UP000247586">
    <property type="component" value="Chromosome"/>
</dbReference>
<dbReference type="PROSITE" id="PS50850">
    <property type="entry name" value="MFS"/>
    <property type="match status" value="1"/>
</dbReference>
<sequence>MDKEVRLLIFSSSILGILWGANSLATSLYLKSLGYDPLFIGLVLGAGTITGSAISVVVSILSDAYGRKKFIVINRVLSILGIFVFGIVKIPYGYLVVNQFGGSLTTSFLSEKTKDLEKSLSLQTALSQIFVVLGNLVGGSLSFFYLYMVEILVLGSSLLLVLLVREKYERRPVTLKLRSASVVQKFAVDSLIGLGAGALLPLISLWFSLSFNVSRLSLTPVFVASQLSLSLGTLLAPRLGNKFGKVRAIVYTHVSAIAVLVMIPFAPTFLLASSLYVLRNVLMNMTSPLFSSLILQLVPREERGRAQTFIQLMDSIPRSLGPTLGGYFLSLGILWLPFIFTGLMYSVSTGLFFVMFKDVNLPNSSNSPSNVNEARN</sequence>
<keyword evidence="1" id="KW-0812">Transmembrane</keyword>
<keyword evidence="4" id="KW-1185">Reference proteome</keyword>
<gene>
    <name evidence="3" type="ORF">DFR87_04010</name>
</gene>
<dbReference type="EMBL" id="CP029287">
    <property type="protein sequence ID" value="AWR98991.1"/>
    <property type="molecule type" value="Genomic_DNA"/>
</dbReference>
<dbReference type="STRING" id="1293036.GCA_001315825_02686"/>
<evidence type="ECO:0000256" key="1">
    <source>
        <dbReference type="SAM" id="Phobius"/>
    </source>
</evidence>
<evidence type="ECO:0000313" key="4">
    <source>
        <dbReference type="Proteomes" id="UP000247586"/>
    </source>
</evidence>
<dbReference type="GO" id="GO:0022857">
    <property type="term" value="F:transmembrane transporter activity"/>
    <property type="evidence" value="ECO:0007669"/>
    <property type="project" value="InterPro"/>
</dbReference>
<dbReference type="PANTHER" id="PTHR23520:SF5">
    <property type="entry name" value="TRANSPORTER, PUTATIVE (AFU_ORTHOLOGUE AFUA_3G04000)-RELATED"/>
    <property type="match status" value="1"/>
</dbReference>
<dbReference type="RefSeq" id="WP_110368949.1">
    <property type="nucleotide sequence ID" value="NZ_CP029287.2"/>
</dbReference>
<dbReference type="OrthoDB" id="56622at2157"/>
<evidence type="ECO:0000313" key="3">
    <source>
        <dbReference type="EMBL" id="AWR98991.1"/>
    </source>
</evidence>
<feature type="transmembrane region" description="Helical" evidence="1">
    <location>
        <begin position="327"/>
        <end position="356"/>
    </location>
</feature>
<dbReference type="KEGG" id="mhk:DFR87_04010"/>
<dbReference type="InterPro" id="IPR036259">
    <property type="entry name" value="MFS_trans_sf"/>
</dbReference>
<dbReference type="InterPro" id="IPR011701">
    <property type="entry name" value="MFS"/>
</dbReference>
<reference evidence="4" key="3">
    <citation type="submission" date="2020-03" db="EMBL/GenBank/DDBJ databases">
        <title>Sequencing and Assembly of Multiple Reported Metal-Biooxidizing Members of the Extremely Thermoacidophilic Archaeal Family Sulfolobaceae.</title>
        <authorList>
            <person name="Counts J.A."/>
            <person name="Kelly R.M."/>
        </authorList>
    </citation>
    <scope>NUCLEOTIDE SEQUENCE [LARGE SCALE GENOMIC DNA]</scope>
    <source>
        <strain evidence="4">HO1-1</strain>
    </source>
</reference>
<evidence type="ECO:0000259" key="2">
    <source>
        <dbReference type="PROSITE" id="PS50850"/>
    </source>
</evidence>
<reference evidence="4" key="2">
    <citation type="submission" date="2020-03" db="EMBL/GenBank/DDBJ databases">
        <title>Complete Genome Sequences of Extremely Thermoacidophilic, Metal-Mobilizing Type-Strain Members of the Archaeal Family Sulfolobaceae: Acidianus brierleyi DSM-1651T, Acidianus sulfidivorans DSM-18786T, Metallosphaera hakonensis DSM-7519T, and Metallosphaera prunae DSM-10039T.</title>
        <authorList>
            <person name="Counts J.A."/>
            <person name="Kelly R.M."/>
        </authorList>
    </citation>
    <scope>NUCLEOTIDE SEQUENCE [LARGE SCALE GENOMIC DNA]</scope>
    <source>
        <strain evidence="4">HO1-1</strain>
    </source>
</reference>
<dbReference type="AlphaFoldDB" id="A0A2U9ISF9"/>
<feature type="transmembrane region" description="Helical" evidence="1">
    <location>
        <begin position="248"/>
        <end position="278"/>
    </location>
</feature>
<reference evidence="3 4" key="1">
    <citation type="submission" date="2018-05" db="EMBL/GenBank/DDBJ databases">
        <title>Complete Genome Sequences of Extremely Thermoacidophilic, Metal-Mobilizing Type-Strain Members of the Archaeal Family Sulfolobaceae: Acidianus brierleyi DSM-1651T, Acidianus sulfidivorans DSM-18786T, Metallosphaera hakonensis DSM-7519T, and Metallosphaera prunae DSM-10039T.</title>
        <authorList>
            <person name="Counts J.A."/>
            <person name="Kelly R.M."/>
        </authorList>
    </citation>
    <scope>NUCLEOTIDE SEQUENCE [LARGE SCALE GENOMIC DNA]</scope>
    <source>
        <strain evidence="3 4">HO1-1</strain>
    </source>
</reference>
<dbReference type="InterPro" id="IPR020846">
    <property type="entry name" value="MFS_dom"/>
</dbReference>
<feature type="transmembrane region" description="Helical" evidence="1">
    <location>
        <begin position="186"/>
        <end position="209"/>
    </location>
</feature>
<proteinExistence type="predicted"/>
<organism evidence="3 4">
    <name type="scientific">Metallosphaera hakonensis JCM 8857 = DSM 7519</name>
    <dbReference type="NCBI Taxonomy" id="1293036"/>
    <lineage>
        <taxon>Archaea</taxon>
        <taxon>Thermoproteota</taxon>
        <taxon>Thermoprotei</taxon>
        <taxon>Sulfolobales</taxon>
        <taxon>Sulfolobaceae</taxon>
        <taxon>Metallosphaera</taxon>
    </lineage>
</organism>
<dbReference type="PANTHER" id="PTHR23520">
    <property type="entry name" value="TRANSPORTER, PUTATIVE (AFU_ORTHOLOGUE AFUA_3G04000)-RELATED"/>
    <property type="match status" value="1"/>
</dbReference>
<feature type="transmembrane region" description="Helical" evidence="1">
    <location>
        <begin position="39"/>
        <end position="61"/>
    </location>
</feature>
<protein>
    <submittedName>
        <fullName evidence="3">MFS transporter</fullName>
    </submittedName>
</protein>
<feature type="transmembrane region" description="Helical" evidence="1">
    <location>
        <begin position="144"/>
        <end position="165"/>
    </location>
</feature>
<keyword evidence="1" id="KW-1133">Transmembrane helix</keyword>
<dbReference type="Pfam" id="PF07690">
    <property type="entry name" value="MFS_1"/>
    <property type="match status" value="1"/>
</dbReference>
<feature type="domain" description="Major facilitator superfamily (MFS) profile" evidence="2">
    <location>
        <begin position="173"/>
        <end position="376"/>
    </location>
</feature>
<dbReference type="GeneID" id="36834478"/>
<dbReference type="Gene3D" id="1.20.1250.20">
    <property type="entry name" value="MFS general substrate transporter like domains"/>
    <property type="match status" value="2"/>
</dbReference>
<feature type="transmembrane region" description="Helical" evidence="1">
    <location>
        <begin position="73"/>
        <end position="94"/>
    </location>
</feature>
<accession>A0A2U9ISF9</accession>
<feature type="transmembrane region" description="Helical" evidence="1">
    <location>
        <begin position="215"/>
        <end position="236"/>
    </location>
</feature>